<dbReference type="EMBL" id="JBBPBF010000066">
    <property type="protein sequence ID" value="KAK7605811.1"/>
    <property type="molecule type" value="Genomic_DNA"/>
</dbReference>
<evidence type="ECO:0000313" key="2">
    <source>
        <dbReference type="EMBL" id="KAK7605811.1"/>
    </source>
</evidence>
<proteinExistence type="predicted"/>
<name>A0ABR1MSA6_9PEZI</name>
<sequence length="232" mass="26230">MLRTAIRLLYAISLGAESAPKKANFAHFAYFARFILPGGLHPPLWSSVSSLNSACVLLSSLFACQLGLVLFCIRARCSKETRDATGSEFRLQGRRWPVPGLPLGFILRRRPPASTSSLSRLLFQSRVLQRHCKRHRFINSSMVCRPNEGFSTSIFHYSPPPCLSAATRRQSFTIEYDIHVHEHFSHPDRSKRAALLVCCGRHAARRWKMHEGPMQTSVSRLSRLSRRATAVQ</sequence>
<accession>A0ABR1MSA6</accession>
<evidence type="ECO:0000313" key="3">
    <source>
        <dbReference type="Proteomes" id="UP001367316"/>
    </source>
</evidence>
<evidence type="ECO:0000256" key="1">
    <source>
        <dbReference type="SAM" id="MobiDB-lite"/>
    </source>
</evidence>
<gene>
    <name evidence="2" type="ORF">JOL62DRAFT_397440</name>
</gene>
<reference evidence="2 3" key="1">
    <citation type="submission" date="2024-04" db="EMBL/GenBank/DDBJ databases">
        <title>Phyllosticta paracitricarpa is synonymous to the EU quarantine fungus P. citricarpa based on phylogenomic analyses.</title>
        <authorList>
            <consortium name="Lawrence Berkeley National Laboratory"/>
            <person name="Van ingen-buijs V.A."/>
            <person name="Van westerhoven A.C."/>
            <person name="Haridas S."/>
            <person name="Skiadas P."/>
            <person name="Martin F."/>
            <person name="Groenewald J.Z."/>
            <person name="Crous P.W."/>
            <person name="Seidl M.F."/>
        </authorList>
    </citation>
    <scope>NUCLEOTIDE SEQUENCE [LARGE SCALE GENOMIC DNA]</scope>
    <source>
        <strain evidence="2 3">CBS 141358</strain>
    </source>
</reference>
<protein>
    <recommendedName>
        <fullName evidence="4">Secreted protein</fullName>
    </recommendedName>
</protein>
<keyword evidence="3" id="KW-1185">Reference proteome</keyword>
<organism evidence="2 3">
    <name type="scientific">Phyllosticta paracitricarpa</name>
    <dbReference type="NCBI Taxonomy" id="2016321"/>
    <lineage>
        <taxon>Eukaryota</taxon>
        <taxon>Fungi</taxon>
        <taxon>Dikarya</taxon>
        <taxon>Ascomycota</taxon>
        <taxon>Pezizomycotina</taxon>
        <taxon>Dothideomycetes</taxon>
        <taxon>Dothideomycetes incertae sedis</taxon>
        <taxon>Botryosphaeriales</taxon>
        <taxon>Phyllostictaceae</taxon>
        <taxon>Phyllosticta</taxon>
    </lineage>
</organism>
<evidence type="ECO:0008006" key="4">
    <source>
        <dbReference type="Google" id="ProtNLM"/>
    </source>
</evidence>
<dbReference type="Proteomes" id="UP001367316">
    <property type="component" value="Unassembled WGS sequence"/>
</dbReference>
<feature type="compositionally biased region" description="Low complexity" evidence="1">
    <location>
        <begin position="216"/>
        <end position="232"/>
    </location>
</feature>
<comment type="caution">
    <text evidence="2">The sequence shown here is derived from an EMBL/GenBank/DDBJ whole genome shotgun (WGS) entry which is preliminary data.</text>
</comment>
<feature type="region of interest" description="Disordered" evidence="1">
    <location>
        <begin position="210"/>
        <end position="232"/>
    </location>
</feature>